<dbReference type="CDD" id="cd03801">
    <property type="entry name" value="GT4_PimA-like"/>
    <property type="match status" value="1"/>
</dbReference>
<proteinExistence type="predicted"/>
<dbReference type="RefSeq" id="WP_018979783.1">
    <property type="nucleotide sequence ID" value="NZ_BAQD01000012.1"/>
</dbReference>
<keyword evidence="3" id="KW-1185">Reference proteome</keyword>
<keyword evidence="2" id="KW-0378">Hydrolase</keyword>
<sequence>MGRIVFLNCFPKDQFSGGIKTTYHHAVCLKAQGFDVHVLQPEGPPVRLKDTRAQELVCQDVALDRGDVAVFPETLSGWFGEVIRAPLPAKKVIFCQNPYYFFWYCHSKEELEQWGVERIIVPSQWAKRTVQSVLGVEDVEVVQPSIDPELFVARDKEPRIVSAGWKWDGENHLPPYDRLIRKMLRRKYPALTSVPWSALGEVSEQVVADTMGQATVCLSLGRLEALGMTALEAMAAECCVVGFHGSGGEDYATAQNGFWHSPEDLEGVVDSLALALEMTENGGIVWQKMRQHGVATARRYHPDVTEKSLYKVYSALFS</sequence>
<organism evidence="2 3">
    <name type="scientific">Saccharibacter floricola DSM 15669</name>
    <dbReference type="NCBI Taxonomy" id="1123227"/>
    <lineage>
        <taxon>Bacteria</taxon>
        <taxon>Pseudomonadati</taxon>
        <taxon>Pseudomonadota</taxon>
        <taxon>Alphaproteobacteria</taxon>
        <taxon>Acetobacterales</taxon>
        <taxon>Acetobacteraceae</taxon>
        <taxon>Saccharibacter</taxon>
    </lineage>
</organism>
<evidence type="ECO:0000313" key="3">
    <source>
        <dbReference type="Proteomes" id="UP001062901"/>
    </source>
</evidence>
<dbReference type="Gene3D" id="3.40.50.2000">
    <property type="entry name" value="Glycogen Phosphorylase B"/>
    <property type="match status" value="1"/>
</dbReference>
<gene>
    <name evidence="2" type="ORF">AA15669_0968</name>
</gene>
<dbReference type="SUPFAM" id="SSF53756">
    <property type="entry name" value="UDP-Glycosyltransferase/glycogen phosphorylase"/>
    <property type="match status" value="1"/>
</dbReference>
<protein>
    <submittedName>
        <fullName evidence="2">Glycoside hydrolase family protein</fullName>
    </submittedName>
</protein>
<dbReference type="InterPro" id="IPR050194">
    <property type="entry name" value="Glycosyltransferase_grp1"/>
</dbReference>
<evidence type="ECO:0000259" key="1">
    <source>
        <dbReference type="Pfam" id="PF00534"/>
    </source>
</evidence>
<reference evidence="2" key="1">
    <citation type="submission" date="2013-04" db="EMBL/GenBank/DDBJ databases">
        <title>The genome sequencing project of 58 acetic acid bacteria.</title>
        <authorList>
            <person name="Okamoto-Kainuma A."/>
            <person name="Ishikawa M."/>
            <person name="Umino S."/>
            <person name="Koizumi Y."/>
            <person name="Shiwa Y."/>
            <person name="Yoshikawa H."/>
            <person name="Matsutani M."/>
            <person name="Matsushita K."/>
        </authorList>
    </citation>
    <scope>NUCLEOTIDE SEQUENCE</scope>
    <source>
        <strain evidence="2">DSM 15669</strain>
    </source>
</reference>
<name>A0ABQ0NYU0_9PROT</name>
<dbReference type="Proteomes" id="UP001062901">
    <property type="component" value="Unassembled WGS sequence"/>
</dbReference>
<dbReference type="EMBL" id="BAQD01000012">
    <property type="protein sequence ID" value="GBQ06508.1"/>
    <property type="molecule type" value="Genomic_DNA"/>
</dbReference>
<dbReference type="InterPro" id="IPR001296">
    <property type="entry name" value="Glyco_trans_1"/>
</dbReference>
<comment type="caution">
    <text evidence="2">The sequence shown here is derived from an EMBL/GenBank/DDBJ whole genome shotgun (WGS) entry which is preliminary data.</text>
</comment>
<dbReference type="GO" id="GO:0016787">
    <property type="term" value="F:hydrolase activity"/>
    <property type="evidence" value="ECO:0007669"/>
    <property type="project" value="UniProtKB-KW"/>
</dbReference>
<accession>A0ABQ0NYU0</accession>
<dbReference type="PANTHER" id="PTHR45947">
    <property type="entry name" value="SULFOQUINOVOSYL TRANSFERASE SQD2"/>
    <property type="match status" value="1"/>
</dbReference>
<feature type="domain" description="Glycosyl transferase family 1" evidence="1">
    <location>
        <begin position="199"/>
        <end position="279"/>
    </location>
</feature>
<dbReference type="Pfam" id="PF00534">
    <property type="entry name" value="Glycos_transf_1"/>
    <property type="match status" value="1"/>
</dbReference>
<evidence type="ECO:0000313" key="2">
    <source>
        <dbReference type="EMBL" id="GBQ06508.1"/>
    </source>
</evidence>
<dbReference type="PANTHER" id="PTHR45947:SF3">
    <property type="entry name" value="SULFOQUINOVOSYL TRANSFERASE SQD2"/>
    <property type="match status" value="1"/>
</dbReference>